<dbReference type="Gene3D" id="1.10.3210.10">
    <property type="entry name" value="Hypothetical protein af1432"/>
    <property type="match status" value="1"/>
</dbReference>
<evidence type="ECO:0000259" key="3">
    <source>
        <dbReference type="Pfam" id="PF01336"/>
    </source>
</evidence>
<accession>A0AAJ1V2G1</accession>
<dbReference type="CDD" id="cd04492">
    <property type="entry name" value="YhaM_OBF_like"/>
    <property type="match status" value="1"/>
</dbReference>
<dbReference type="Pfam" id="PF01966">
    <property type="entry name" value="HD"/>
    <property type="match status" value="1"/>
</dbReference>
<dbReference type="Proteomes" id="UP001229251">
    <property type="component" value="Unassembled WGS sequence"/>
</dbReference>
<evidence type="ECO:0000256" key="1">
    <source>
        <dbReference type="ARBA" id="ARBA00022801"/>
    </source>
</evidence>
<dbReference type="GO" id="GO:0031125">
    <property type="term" value="P:rRNA 3'-end processing"/>
    <property type="evidence" value="ECO:0007669"/>
    <property type="project" value="TreeGrafter"/>
</dbReference>
<dbReference type="InterPro" id="IPR006674">
    <property type="entry name" value="HD_domain"/>
</dbReference>
<dbReference type="Pfam" id="PF01336">
    <property type="entry name" value="tRNA_anti-codon"/>
    <property type="match status" value="1"/>
</dbReference>
<dbReference type="InterPro" id="IPR050798">
    <property type="entry name" value="YhaM_exoribonuc/phosphodiest"/>
</dbReference>
<dbReference type="AlphaFoldDB" id="A0AAJ1V2G1"/>
<dbReference type="FunFam" id="1.10.3210.10:FF:000008">
    <property type="entry name" value="3'-5' exoribonuclease YhaM"/>
    <property type="match status" value="1"/>
</dbReference>
<dbReference type="RefSeq" id="WP_006907939.1">
    <property type="nucleotide sequence ID" value="NZ_CAUPDI010000007.1"/>
</dbReference>
<evidence type="ECO:0000313" key="6">
    <source>
        <dbReference type="Proteomes" id="UP001229251"/>
    </source>
</evidence>
<dbReference type="EMBL" id="JASOOE010000009">
    <property type="protein sequence ID" value="MDK7187475.1"/>
    <property type="molecule type" value="Genomic_DNA"/>
</dbReference>
<name>A0AAJ1V2G1_9LACT</name>
<comment type="caution">
    <text evidence="5">The sequence shown here is derived from an EMBL/GenBank/DDBJ whole genome shotgun (WGS) entry which is preliminary data.</text>
</comment>
<dbReference type="CDD" id="cd00077">
    <property type="entry name" value="HDc"/>
    <property type="match status" value="1"/>
</dbReference>
<protein>
    <submittedName>
        <fullName evidence="5">HD domain-containing protein</fullName>
    </submittedName>
</protein>
<feature type="domain" description="HD" evidence="4">
    <location>
        <begin position="160"/>
        <end position="279"/>
    </location>
</feature>
<dbReference type="InterPro" id="IPR003607">
    <property type="entry name" value="HD/PDEase_dom"/>
</dbReference>
<gene>
    <name evidence="5" type="ORF">QP433_05730</name>
</gene>
<dbReference type="PANTHER" id="PTHR37294">
    <property type="entry name" value="3'-5' EXORIBONUCLEASE YHAM"/>
    <property type="match status" value="1"/>
</dbReference>
<feature type="domain" description="OB" evidence="3">
    <location>
        <begin position="22"/>
        <end position="87"/>
    </location>
</feature>
<keyword evidence="2" id="KW-0540">Nuclease</keyword>
<evidence type="ECO:0000313" key="5">
    <source>
        <dbReference type="EMBL" id="MDK7187475.1"/>
    </source>
</evidence>
<proteinExistence type="predicted"/>
<dbReference type="InterPro" id="IPR004365">
    <property type="entry name" value="NA-bd_OB_tRNA"/>
</dbReference>
<sequence length="314" mass="35903">MAKLYDIKEGDQFGIYVLIKGADRRIARNGNPFIAFRFQDRSGAMDGMYWSASEEEIEKFQVGRVVFLRGERDTYQGTPQVKIKALRLAEEGEPNDPALYLERISLKKEDLKEMINEALFQIHEPTINRIVRKILTDHEEAFYTYPAAKRNHHALSGGLAYHTVSMLRIAKTVIEYYPQINQSLLIGALILHDVGKIYELSGPISTEYTFKGKLLGHIVIMDEMIQDTCQKLALDPDSEPVLCLKHLILAHHGKLEYGSPVQPKLLEAEVLHQIDNMDATINMISQALERTQPGEESAQIYPLDRRSFYKPNFR</sequence>
<dbReference type="GO" id="GO:0003676">
    <property type="term" value="F:nucleic acid binding"/>
    <property type="evidence" value="ECO:0007669"/>
    <property type="project" value="InterPro"/>
</dbReference>
<reference evidence="5" key="1">
    <citation type="submission" date="2023-05" db="EMBL/GenBank/DDBJ databases">
        <title>Cataloging the Phylogenetic Diversity of Human Bladder Bacteria.</title>
        <authorList>
            <person name="Du J."/>
        </authorList>
    </citation>
    <scope>NUCLEOTIDE SEQUENCE</scope>
    <source>
        <strain evidence="5">UMB1231</strain>
    </source>
</reference>
<evidence type="ECO:0000259" key="4">
    <source>
        <dbReference type="Pfam" id="PF01966"/>
    </source>
</evidence>
<dbReference type="PANTHER" id="PTHR37294:SF1">
    <property type="entry name" value="3'-5' EXORIBONUCLEASE YHAM"/>
    <property type="match status" value="1"/>
</dbReference>
<keyword evidence="1" id="KW-0378">Hydrolase</keyword>
<evidence type="ECO:0000256" key="2">
    <source>
        <dbReference type="ARBA" id="ARBA00022839"/>
    </source>
</evidence>
<keyword evidence="2" id="KW-0269">Exonuclease</keyword>
<dbReference type="GO" id="GO:0004527">
    <property type="term" value="F:exonuclease activity"/>
    <property type="evidence" value="ECO:0007669"/>
    <property type="project" value="UniProtKB-KW"/>
</dbReference>
<organism evidence="5 6">
    <name type="scientific">Facklamia hominis</name>
    <dbReference type="NCBI Taxonomy" id="178214"/>
    <lineage>
        <taxon>Bacteria</taxon>
        <taxon>Bacillati</taxon>
        <taxon>Bacillota</taxon>
        <taxon>Bacilli</taxon>
        <taxon>Lactobacillales</taxon>
        <taxon>Aerococcaceae</taxon>
        <taxon>Facklamia</taxon>
    </lineage>
</organism>
<dbReference type="SUPFAM" id="SSF109604">
    <property type="entry name" value="HD-domain/PDEase-like"/>
    <property type="match status" value="1"/>
</dbReference>